<reference evidence="1 2" key="2">
    <citation type="journal article" date="2022" name="Mol. Ecol. Resour.">
        <title>The genomes of chicory, endive, great burdock and yacon provide insights into Asteraceae paleo-polyploidization history and plant inulin production.</title>
        <authorList>
            <person name="Fan W."/>
            <person name="Wang S."/>
            <person name="Wang H."/>
            <person name="Wang A."/>
            <person name="Jiang F."/>
            <person name="Liu H."/>
            <person name="Zhao H."/>
            <person name="Xu D."/>
            <person name="Zhang Y."/>
        </authorList>
    </citation>
    <scope>NUCLEOTIDE SEQUENCE [LARGE SCALE GENOMIC DNA]</scope>
    <source>
        <strain evidence="2">cv. Punajuju</strain>
        <tissue evidence="1">Leaves</tissue>
    </source>
</reference>
<dbReference type="EMBL" id="CM042017">
    <property type="protein sequence ID" value="KAI3691252.1"/>
    <property type="molecule type" value="Genomic_DNA"/>
</dbReference>
<protein>
    <submittedName>
        <fullName evidence="1">Uncharacterized protein</fullName>
    </submittedName>
</protein>
<comment type="caution">
    <text evidence="1">The sequence shown here is derived from an EMBL/GenBank/DDBJ whole genome shotgun (WGS) entry which is preliminary data.</text>
</comment>
<sequence>MGTDNKPKSGTGNPDNKKRKQQYRPHNICGGCSSIHIYIISSVPRHLWWVCIDTDFNITSLIWRDQVMVQALWTCS</sequence>
<name>A0ACB8YZS3_CICIN</name>
<dbReference type="Proteomes" id="UP001055811">
    <property type="component" value="Linkage Group LG09"/>
</dbReference>
<evidence type="ECO:0000313" key="2">
    <source>
        <dbReference type="Proteomes" id="UP001055811"/>
    </source>
</evidence>
<keyword evidence="2" id="KW-1185">Reference proteome</keyword>
<accession>A0ACB8YZS3</accession>
<reference evidence="2" key="1">
    <citation type="journal article" date="2022" name="Mol. Ecol. Resour.">
        <title>The genomes of chicory, endive, great burdock and yacon provide insights into Asteraceae palaeo-polyploidization history and plant inulin production.</title>
        <authorList>
            <person name="Fan W."/>
            <person name="Wang S."/>
            <person name="Wang H."/>
            <person name="Wang A."/>
            <person name="Jiang F."/>
            <person name="Liu H."/>
            <person name="Zhao H."/>
            <person name="Xu D."/>
            <person name="Zhang Y."/>
        </authorList>
    </citation>
    <scope>NUCLEOTIDE SEQUENCE [LARGE SCALE GENOMIC DNA]</scope>
    <source>
        <strain evidence="2">cv. Punajuju</strain>
    </source>
</reference>
<evidence type="ECO:0000313" key="1">
    <source>
        <dbReference type="EMBL" id="KAI3691252.1"/>
    </source>
</evidence>
<gene>
    <name evidence="1" type="ORF">L2E82_49514</name>
</gene>
<organism evidence="1 2">
    <name type="scientific">Cichorium intybus</name>
    <name type="common">Chicory</name>
    <dbReference type="NCBI Taxonomy" id="13427"/>
    <lineage>
        <taxon>Eukaryota</taxon>
        <taxon>Viridiplantae</taxon>
        <taxon>Streptophyta</taxon>
        <taxon>Embryophyta</taxon>
        <taxon>Tracheophyta</taxon>
        <taxon>Spermatophyta</taxon>
        <taxon>Magnoliopsida</taxon>
        <taxon>eudicotyledons</taxon>
        <taxon>Gunneridae</taxon>
        <taxon>Pentapetalae</taxon>
        <taxon>asterids</taxon>
        <taxon>campanulids</taxon>
        <taxon>Asterales</taxon>
        <taxon>Asteraceae</taxon>
        <taxon>Cichorioideae</taxon>
        <taxon>Cichorieae</taxon>
        <taxon>Cichoriinae</taxon>
        <taxon>Cichorium</taxon>
    </lineage>
</organism>
<proteinExistence type="predicted"/>